<organism evidence="2 3">
    <name type="scientific">Brassica carinata</name>
    <name type="common">Ethiopian mustard</name>
    <name type="synonym">Abyssinian cabbage</name>
    <dbReference type="NCBI Taxonomy" id="52824"/>
    <lineage>
        <taxon>Eukaryota</taxon>
        <taxon>Viridiplantae</taxon>
        <taxon>Streptophyta</taxon>
        <taxon>Embryophyta</taxon>
        <taxon>Tracheophyta</taxon>
        <taxon>Spermatophyta</taxon>
        <taxon>Magnoliopsida</taxon>
        <taxon>eudicotyledons</taxon>
        <taxon>Gunneridae</taxon>
        <taxon>Pentapetalae</taxon>
        <taxon>rosids</taxon>
        <taxon>malvids</taxon>
        <taxon>Brassicales</taxon>
        <taxon>Brassicaceae</taxon>
        <taxon>Brassiceae</taxon>
        <taxon>Brassica</taxon>
    </lineage>
</organism>
<protein>
    <submittedName>
        <fullName evidence="2">Uncharacterized protein</fullName>
    </submittedName>
</protein>
<dbReference type="AlphaFoldDB" id="A0A8X7SIA8"/>
<gene>
    <name evidence="2" type="ORF">Bca52824_026666</name>
</gene>
<name>A0A8X7SIA8_BRACI</name>
<keyword evidence="3" id="KW-1185">Reference proteome</keyword>
<dbReference type="Proteomes" id="UP000886595">
    <property type="component" value="Unassembled WGS sequence"/>
</dbReference>
<evidence type="ECO:0000313" key="3">
    <source>
        <dbReference type="Proteomes" id="UP000886595"/>
    </source>
</evidence>
<comment type="caution">
    <text evidence="2">The sequence shown here is derived from an EMBL/GenBank/DDBJ whole genome shotgun (WGS) entry which is preliminary data.</text>
</comment>
<evidence type="ECO:0000256" key="1">
    <source>
        <dbReference type="SAM" id="MobiDB-lite"/>
    </source>
</evidence>
<reference evidence="2 3" key="1">
    <citation type="submission" date="2020-02" db="EMBL/GenBank/DDBJ databases">
        <authorList>
            <person name="Ma Q."/>
            <person name="Huang Y."/>
            <person name="Song X."/>
            <person name="Pei D."/>
        </authorList>
    </citation>
    <scope>NUCLEOTIDE SEQUENCE [LARGE SCALE GENOMIC DNA]</scope>
    <source>
        <strain evidence="2">Sxm20200214</strain>
        <tissue evidence="2">Leaf</tissue>
    </source>
</reference>
<dbReference type="EMBL" id="JAAMPC010000006">
    <property type="protein sequence ID" value="KAG2306918.1"/>
    <property type="molecule type" value="Genomic_DNA"/>
</dbReference>
<proteinExistence type="predicted"/>
<accession>A0A8X7SIA8</accession>
<evidence type="ECO:0000313" key="2">
    <source>
        <dbReference type="EMBL" id="KAG2306918.1"/>
    </source>
</evidence>
<feature type="region of interest" description="Disordered" evidence="1">
    <location>
        <begin position="57"/>
        <end position="81"/>
    </location>
</feature>
<sequence length="116" mass="13007">MDAKDNTIILMMTWKGSEKGHCACNDDVISQENHKLWLAVEADLETVARDLLRSTFLGQTDPSAPSTSRTPDNVPDSQIPSVPQAVDHVAPYIPQYDDAAYFTYEEPRHDQQPHDP</sequence>